<evidence type="ECO:0000256" key="2">
    <source>
        <dbReference type="SAM" id="Phobius"/>
    </source>
</evidence>
<keyword evidence="2" id="KW-1133">Transmembrane helix</keyword>
<evidence type="ECO:0000256" key="1">
    <source>
        <dbReference type="SAM" id="MobiDB-lite"/>
    </source>
</evidence>
<dbReference type="EMBL" id="HBFR01003173">
    <property type="protein sequence ID" value="CAD8875002.1"/>
    <property type="molecule type" value="Transcribed_RNA"/>
</dbReference>
<sequence length="473" mass="53704">MDLDKCRHERSRRRSFLKLAGNAAIGGGATYLAYQLYSIYIHKRSRDFHSEKSTLHDDENSANCIDDKVVKDRDSLITSASSFVSIPFLSGCVNWFTRGPDKTIKSPLSGNNSNLIINALFSTSFAIDFVPMLQKRIDGLCSDGSIAVKELKRRRRSQGLTGTNGVSECQMWDIIRKAEIRRLFLTYYGTTISGLILYVETHRIACIKKTDIYLKKEQRSIEFQRNILKFTYLRILDLTDKLGTKVGNIFQDPNCDLESSSPPDSKPNNGVADWNMADTKPLSFKEFRCKLMYMRECMEVSENPHFSFTAQDYHLDVLEKSSPLVASIISSYEDKSFSTNNEIDDIINETCDFLESPHFLHALTDCLNKVWDVFCCESVEKMFASRPILSDSEGSTEEVYAENYQKLPLAQIISKLKKCVGFFYGARGVPTIKMNVGQVHQTCDAKEKICTPFFLETINTLPSVKHLIKTVIV</sequence>
<evidence type="ECO:0008006" key="4">
    <source>
        <dbReference type="Google" id="ProtNLM"/>
    </source>
</evidence>
<feature type="compositionally biased region" description="Polar residues" evidence="1">
    <location>
        <begin position="257"/>
        <end position="268"/>
    </location>
</feature>
<keyword evidence="2" id="KW-0812">Transmembrane</keyword>
<reference evidence="3" key="1">
    <citation type="submission" date="2021-01" db="EMBL/GenBank/DDBJ databases">
        <authorList>
            <person name="Corre E."/>
            <person name="Pelletier E."/>
            <person name="Niang G."/>
            <person name="Scheremetjew M."/>
            <person name="Finn R."/>
            <person name="Kale V."/>
            <person name="Holt S."/>
            <person name="Cochrane G."/>
            <person name="Meng A."/>
            <person name="Brown T."/>
            <person name="Cohen L."/>
        </authorList>
    </citation>
    <scope>NUCLEOTIDE SEQUENCE</scope>
    <source>
        <strain evidence="3">308</strain>
    </source>
</reference>
<proteinExistence type="predicted"/>
<gene>
    <name evidence="3" type="ORF">CHYS00102_LOCUS2177</name>
</gene>
<organism evidence="3">
    <name type="scientific">Corethron hystrix</name>
    <dbReference type="NCBI Taxonomy" id="216773"/>
    <lineage>
        <taxon>Eukaryota</taxon>
        <taxon>Sar</taxon>
        <taxon>Stramenopiles</taxon>
        <taxon>Ochrophyta</taxon>
        <taxon>Bacillariophyta</taxon>
        <taxon>Coscinodiscophyceae</taxon>
        <taxon>Corethrophycidae</taxon>
        <taxon>Corethrales</taxon>
        <taxon>Corethraceae</taxon>
        <taxon>Corethron</taxon>
    </lineage>
</organism>
<dbReference type="AlphaFoldDB" id="A0A7S1FKZ9"/>
<feature type="region of interest" description="Disordered" evidence="1">
    <location>
        <begin position="254"/>
        <end position="274"/>
    </location>
</feature>
<keyword evidence="2" id="KW-0472">Membrane</keyword>
<protein>
    <recommendedName>
        <fullName evidence="4">Peroxisomal assembly protein PEX3</fullName>
    </recommendedName>
</protein>
<accession>A0A7S1FKZ9</accession>
<feature type="transmembrane region" description="Helical" evidence="2">
    <location>
        <begin position="20"/>
        <end position="40"/>
    </location>
</feature>
<name>A0A7S1FKZ9_9STRA</name>
<evidence type="ECO:0000313" key="3">
    <source>
        <dbReference type="EMBL" id="CAD8875002.1"/>
    </source>
</evidence>